<reference evidence="17 20" key="2">
    <citation type="submission" date="2020-04" db="EMBL/GenBank/DDBJ databases">
        <title>Molecular characterization of pseudomonads from Agaricus bisporus reveal novel blotch 2 pathogens in Western Europe.</title>
        <authorList>
            <person name="Taparia T."/>
            <person name="Krijger M."/>
            <person name="Haynes E."/>
            <person name="Elpinstone J.G."/>
            <person name="Noble R."/>
            <person name="Van Der Wolf J."/>
        </authorList>
    </citation>
    <scope>NUCLEOTIDE SEQUENCE [LARGE SCALE GENOMIC DNA]</scope>
    <source>
        <strain evidence="17 20">IPO3765</strain>
    </source>
</reference>
<evidence type="ECO:0000313" key="19">
    <source>
        <dbReference type="Proteomes" id="UP000182902"/>
    </source>
</evidence>
<dbReference type="AlphaFoldDB" id="A0A1H3RPP3"/>
<keyword evidence="18" id="KW-0830">Ubiquinone</keyword>
<reference evidence="18 19" key="1">
    <citation type="submission" date="2016-10" db="EMBL/GenBank/DDBJ databases">
        <authorList>
            <person name="de Groot N.N."/>
        </authorList>
    </citation>
    <scope>NUCLEOTIDE SEQUENCE [LARGE SCALE GENOMIC DNA]</scope>
    <source>
        <strain evidence="18 19">ICMP 14252</strain>
    </source>
</reference>
<evidence type="ECO:0000313" key="17">
    <source>
        <dbReference type="EMBL" id="NWF07564.1"/>
    </source>
</evidence>
<dbReference type="Proteomes" id="UP000182902">
    <property type="component" value="Unassembled WGS sequence"/>
</dbReference>
<proteinExistence type="inferred from homology"/>
<comment type="similarity">
    <text evidence="2 13">Belongs to the acyl carrier protein (ACP) family.</text>
</comment>
<dbReference type="HAMAP" id="MF_01217">
    <property type="entry name" value="Acyl_carrier"/>
    <property type="match status" value="1"/>
</dbReference>
<dbReference type="UniPathway" id="UPA00360"/>
<evidence type="ECO:0000256" key="10">
    <source>
        <dbReference type="ARBA" id="ARBA00023098"/>
    </source>
</evidence>
<evidence type="ECO:0000256" key="11">
    <source>
        <dbReference type="ARBA" id="ARBA00023160"/>
    </source>
</evidence>
<keyword evidence="11 13" id="KW-0275">Fatty acid biosynthesis</keyword>
<comment type="PTM">
    <text evidence="13">4'-phosphopantetheine is transferred from CoA to a specific serine of apo-ACP by AcpS. This modification is essential for activity because fatty acids are bound in thioester linkage to the sulfhydryl of the prosthetic group.</text>
</comment>
<dbReference type="SUPFAM" id="SSF47336">
    <property type="entry name" value="ACP-like"/>
    <property type="match status" value="1"/>
</dbReference>
<comment type="pathway">
    <text evidence="1 13 15">Lipid metabolism; fatty acid biosynthesis.</text>
</comment>
<dbReference type="Proteomes" id="UP000561369">
    <property type="component" value="Unassembled WGS sequence"/>
</dbReference>
<comment type="PTM">
    <text evidence="15">4'-phosphopantetheine is transferred from CoA to a specific serine of apo-ACP by acpS.</text>
</comment>
<dbReference type="GO" id="GO:0036104">
    <property type="term" value="P:Kdo2-lipid A biosynthetic process"/>
    <property type="evidence" value="ECO:0007669"/>
    <property type="project" value="UniProtKB-UniPathway"/>
</dbReference>
<evidence type="ECO:0000259" key="16">
    <source>
        <dbReference type="PROSITE" id="PS50075"/>
    </source>
</evidence>
<gene>
    <name evidence="13 17" type="primary">acpP</name>
    <name evidence="17" type="ORF">HX810_07780</name>
    <name evidence="18" type="ORF">SAMN05216247_108221</name>
</gene>
<dbReference type="EMBL" id="JACAQV010000007">
    <property type="protein sequence ID" value="NWF07564.1"/>
    <property type="molecule type" value="Genomic_DNA"/>
</dbReference>
<dbReference type="PANTHER" id="PTHR20863:SF28">
    <property type="entry name" value="ACYL CARRIER PROTEIN, MITOCHONDRIAL"/>
    <property type="match status" value="1"/>
</dbReference>
<feature type="modified residue" description="O-(pantetheine 4'-phosphoryl)serine" evidence="13">
    <location>
        <position position="45"/>
    </location>
</feature>
<keyword evidence="7 13" id="KW-0276">Fatty acid metabolism</keyword>
<dbReference type="GO" id="GO:0016020">
    <property type="term" value="C:membrane"/>
    <property type="evidence" value="ECO:0007669"/>
    <property type="project" value="GOC"/>
</dbReference>
<name>A0A1H3RPP3_9PSED</name>
<keyword evidence="4 13" id="KW-0596">Phosphopantetheine</keyword>
<keyword evidence="3" id="KW-0813">Transport</keyword>
<evidence type="ECO:0000313" key="18">
    <source>
        <dbReference type="EMBL" id="SDZ27666.1"/>
    </source>
</evidence>
<evidence type="ECO:0000313" key="20">
    <source>
        <dbReference type="Proteomes" id="UP000561369"/>
    </source>
</evidence>
<evidence type="ECO:0000256" key="6">
    <source>
        <dbReference type="ARBA" id="ARBA00022553"/>
    </source>
</evidence>
<dbReference type="InterPro" id="IPR036736">
    <property type="entry name" value="ACP-like_sf"/>
</dbReference>
<dbReference type="GO" id="GO:0005737">
    <property type="term" value="C:cytoplasm"/>
    <property type="evidence" value="ECO:0007669"/>
    <property type="project" value="UniProtKB-SubCell"/>
</dbReference>
<dbReference type="InterPro" id="IPR006162">
    <property type="entry name" value="Ppantetheine_attach_site"/>
</dbReference>
<protein>
    <recommendedName>
        <fullName evidence="13 14">Acyl carrier protein</fullName>
        <shortName evidence="13">ACP</shortName>
    </recommendedName>
</protein>
<evidence type="ECO:0000256" key="5">
    <source>
        <dbReference type="ARBA" id="ARBA00022516"/>
    </source>
</evidence>
<evidence type="ECO:0000256" key="7">
    <source>
        <dbReference type="ARBA" id="ARBA00022832"/>
    </source>
</evidence>
<evidence type="ECO:0000256" key="9">
    <source>
        <dbReference type="ARBA" id="ARBA00022982"/>
    </source>
</evidence>
<comment type="pathway">
    <text evidence="12">Glycolipid biosynthesis; KDO(2)-lipid A biosynthesis.</text>
</comment>
<dbReference type="PANTHER" id="PTHR20863">
    <property type="entry name" value="ACYL CARRIER PROTEIN"/>
    <property type="match status" value="1"/>
</dbReference>
<dbReference type="Gene3D" id="1.10.1200.10">
    <property type="entry name" value="ACP-like"/>
    <property type="match status" value="1"/>
</dbReference>
<organism evidence="18 19">
    <name type="scientific">Pseudomonas salomonii</name>
    <dbReference type="NCBI Taxonomy" id="191391"/>
    <lineage>
        <taxon>Bacteria</taxon>
        <taxon>Pseudomonadati</taxon>
        <taxon>Pseudomonadota</taxon>
        <taxon>Gammaproteobacteria</taxon>
        <taxon>Pseudomonadales</taxon>
        <taxon>Pseudomonadaceae</taxon>
        <taxon>Pseudomonas</taxon>
    </lineage>
</organism>
<dbReference type="NCBIfam" id="TIGR00517">
    <property type="entry name" value="acyl_carrier"/>
    <property type="match status" value="1"/>
</dbReference>
<keyword evidence="13" id="KW-0963">Cytoplasm</keyword>
<dbReference type="InterPro" id="IPR009081">
    <property type="entry name" value="PP-bd_ACP"/>
</dbReference>
<evidence type="ECO:0000256" key="8">
    <source>
        <dbReference type="ARBA" id="ARBA00022946"/>
    </source>
</evidence>
<dbReference type="FunFam" id="1.10.1200.10:FF:000003">
    <property type="entry name" value="Acyl carrier protein"/>
    <property type="match status" value="1"/>
</dbReference>
<keyword evidence="6 13" id="KW-0597">Phosphoprotein</keyword>
<dbReference type="EMBL" id="FNOX01000008">
    <property type="protein sequence ID" value="SDZ27666.1"/>
    <property type="molecule type" value="Genomic_DNA"/>
</dbReference>
<dbReference type="GO" id="GO:0000035">
    <property type="term" value="F:acyl binding"/>
    <property type="evidence" value="ECO:0007669"/>
    <property type="project" value="TreeGrafter"/>
</dbReference>
<dbReference type="PROSITE" id="PS50075">
    <property type="entry name" value="CARRIER"/>
    <property type="match status" value="1"/>
</dbReference>
<comment type="subcellular location">
    <subcellularLocation>
        <location evidence="13">Cytoplasm</location>
    </subcellularLocation>
</comment>
<dbReference type="InterPro" id="IPR003231">
    <property type="entry name" value="ACP"/>
</dbReference>
<evidence type="ECO:0000256" key="12">
    <source>
        <dbReference type="ARBA" id="ARBA00024328"/>
    </source>
</evidence>
<sequence>MSTASGLSAEDIESRIRQFIINFEKVDKNKYTPQADFHKDLGLDSLAQVEIATAVEEEFSIEIPDATAENFRTSSEIVNYILTRPDAL</sequence>
<feature type="domain" description="Carrier" evidence="16">
    <location>
        <begin position="10"/>
        <end position="85"/>
    </location>
</feature>
<dbReference type="PROSITE" id="PS00012">
    <property type="entry name" value="PHOSPHOPANTETHEINE"/>
    <property type="match status" value="1"/>
</dbReference>
<evidence type="ECO:0000256" key="14">
    <source>
        <dbReference type="NCBIfam" id="TIGR00517"/>
    </source>
</evidence>
<keyword evidence="9" id="KW-0249">Electron transport</keyword>
<evidence type="ECO:0000256" key="3">
    <source>
        <dbReference type="ARBA" id="ARBA00022448"/>
    </source>
</evidence>
<evidence type="ECO:0000256" key="1">
    <source>
        <dbReference type="ARBA" id="ARBA00005194"/>
    </source>
</evidence>
<accession>A0A1H3RPP3</accession>
<keyword evidence="5 13" id="KW-0444">Lipid biosynthesis</keyword>
<keyword evidence="8" id="KW-0809">Transit peptide</keyword>
<dbReference type="RefSeq" id="WP_069788788.1">
    <property type="nucleotide sequence ID" value="NZ_FNOX01000008.1"/>
</dbReference>
<comment type="function">
    <text evidence="13 15">Carrier of the growing fatty acid chain in fatty acid biosynthesis.</text>
</comment>
<dbReference type="Pfam" id="PF00550">
    <property type="entry name" value="PP-binding"/>
    <property type="match status" value="1"/>
</dbReference>
<evidence type="ECO:0000256" key="15">
    <source>
        <dbReference type="RuleBase" id="RU003545"/>
    </source>
</evidence>
<keyword evidence="10 13" id="KW-0443">Lipid metabolism</keyword>
<evidence type="ECO:0000256" key="2">
    <source>
        <dbReference type="ARBA" id="ARBA00010930"/>
    </source>
</evidence>
<evidence type="ECO:0000256" key="13">
    <source>
        <dbReference type="HAMAP-Rule" id="MF_01217"/>
    </source>
</evidence>
<dbReference type="GO" id="GO:0000036">
    <property type="term" value="F:acyl carrier activity"/>
    <property type="evidence" value="ECO:0007669"/>
    <property type="project" value="UniProtKB-UniRule"/>
</dbReference>
<dbReference type="UniPathway" id="UPA00094"/>
<evidence type="ECO:0000256" key="4">
    <source>
        <dbReference type="ARBA" id="ARBA00022450"/>
    </source>
</evidence>